<evidence type="ECO:0000259" key="3">
    <source>
        <dbReference type="PROSITE" id="PS50977"/>
    </source>
</evidence>
<organism evidence="4 5">
    <name type="scientific">Nocardioides massiliensis</name>
    <dbReference type="NCBI Taxonomy" id="1325935"/>
    <lineage>
        <taxon>Bacteria</taxon>
        <taxon>Bacillati</taxon>
        <taxon>Actinomycetota</taxon>
        <taxon>Actinomycetes</taxon>
        <taxon>Propionibacteriales</taxon>
        <taxon>Nocardioidaceae</taxon>
        <taxon>Nocardioides</taxon>
    </lineage>
</organism>
<dbReference type="RefSeq" id="WP_306825059.1">
    <property type="nucleotide sequence ID" value="NZ_JAUSQM010000001.1"/>
</dbReference>
<accession>A0ABT9NP49</accession>
<evidence type="ECO:0000256" key="2">
    <source>
        <dbReference type="PROSITE-ProRule" id="PRU00335"/>
    </source>
</evidence>
<dbReference type="InterPro" id="IPR009057">
    <property type="entry name" value="Homeodomain-like_sf"/>
</dbReference>
<dbReference type="Proteomes" id="UP001240447">
    <property type="component" value="Unassembled WGS sequence"/>
</dbReference>
<dbReference type="InterPro" id="IPR001647">
    <property type="entry name" value="HTH_TetR"/>
</dbReference>
<name>A0ABT9NP49_9ACTN</name>
<comment type="caution">
    <text evidence="4">The sequence shown here is derived from an EMBL/GenBank/DDBJ whole genome shotgun (WGS) entry which is preliminary data.</text>
</comment>
<keyword evidence="5" id="KW-1185">Reference proteome</keyword>
<feature type="DNA-binding region" description="H-T-H motif" evidence="2">
    <location>
        <begin position="44"/>
        <end position="63"/>
    </location>
</feature>
<protein>
    <submittedName>
        <fullName evidence="4">AcrR family transcriptional regulator</fullName>
    </submittedName>
</protein>
<dbReference type="Gene3D" id="1.10.357.10">
    <property type="entry name" value="Tetracycline Repressor, domain 2"/>
    <property type="match status" value="1"/>
</dbReference>
<proteinExistence type="predicted"/>
<sequence>MKQLPEAALVTRAQLTQERSRVRREQLLDACLALFAEGGARAVTHRAVAARAGLPPATTVYYFATIDDLLREALRRHVQQWIATMEELAGLELVDLRRLVADADHATGLVSAVFALRDVATAGTELAIYLGAARDPALRADAADALGRAEGLVARLLTALGVPDAPEVAAGAVALILGSAVRRQAAVHPEPDEARLLAHSLRRLLSASLDGGAVSPPD</sequence>
<evidence type="ECO:0000313" key="4">
    <source>
        <dbReference type="EMBL" id="MDP9822186.1"/>
    </source>
</evidence>
<dbReference type="Pfam" id="PF17940">
    <property type="entry name" value="TetR_C_31"/>
    <property type="match status" value="1"/>
</dbReference>
<evidence type="ECO:0000313" key="5">
    <source>
        <dbReference type="Proteomes" id="UP001240447"/>
    </source>
</evidence>
<dbReference type="PROSITE" id="PS50977">
    <property type="entry name" value="HTH_TETR_2"/>
    <property type="match status" value="1"/>
</dbReference>
<gene>
    <name evidence="4" type="ORF">J2S59_001995</name>
</gene>
<keyword evidence="1 2" id="KW-0238">DNA-binding</keyword>
<reference evidence="4 5" key="1">
    <citation type="submission" date="2023-07" db="EMBL/GenBank/DDBJ databases">
        <title>Sequencing the genomes of 1000 actinobacteria strains.</title>
        <authorList>
            <person name="Klenk H.-P."/>
        </authorList>
    </citation>
    <scope>NUCLEOTIDE SEQUENCE [LARGE SCALE GENOMIC DNA]</scope>
    <source>
        <strain evidence="4 5">GD13</strain>
    </source>
</reference>
<dbReference type="InterPro" id="IPR041583">
    <property type="entry name" value="TetR_C_31"/>
</dbReference>
<evidence type="ECO:0000256" key="1">
    <source>
        <dbReference type="ARBA" id="ARBA00023125"/>
    </source>
</evidence>
<dbReference type="Pfam" id="PF00440">
    <property type="entry name" value="TetR_N"/>
    <property type="match status" value="1"/>
</dbReference>
<dbReference type="EMBL" id="JAUSQM010000001">
    <property type="protein sequence ID" value="MDP9822186.1"/>
    <property type="molecule type" value="Genomic_DNA"/>
</dbReference>
<feature type="domain" description="HTH tetR-type" evidence="3">
    <location>
        <begin position="21"/>
        <end position="81"/>
    </location>
</feature>
<dbReference type="SUPFAM" id="SSF46689">
    <property type="entry name" value="Homeodomain-like"/>
    <property type="match status" value="1"/>
</dbReference>